<protein>
    <submittedName>
        <fullName evidence="1">Uncharacterized protein</fullName>
    </submittedName>
</protein>
<dbReference type="EMBL" id="DSDS01000051">
    <property type="protein sequence ID" value="HET97525.1"/>
    <property type="molecule type" value="Genomic_DNA"/>
</dbReference>
<dbReference type="Proteomes" id="UP000885986">
    <property type="component" value="Unassembled WGS sequence"/>
</dbReference>
<gene>
    <name evidence="1" type="ORF">ENN98_02255</name>
</gene>
<organism evidence="1">
    <name type="scientific">Desulfurivibrio alkaliphilus</name>
    <dbReference type="NCBI Taxonomy" id="427923"/>
    <lineage>
        <taxon>Bacteria</taxon>
        <taxon>Pseudomonadati</taxon>
        <taxon>Thermodesulfobacteriota</taxon>
        <taxon>Desulfobulbia</taxon>
        <taxon>Desulfobulbales</taxon>
        <taxon>Desulfobulbaceae</taxon>
        <taxon>Desulfurivibrio</taxon>
    </lineage>
</organism>
<sequence length="414" mass="44574">MANVQVEARGVTFQSSTYATTGSDGRACMTVKRSEDENEPERITVHGRLGSFSRTYKVTDAAEGDETSNEIYVPTADGSTIRNTNPENWLLLGNKLVMAYDGRIQGSVSYEDSGSPAVGIRVRTNLGVTAITDAAGNYELKVPQGTVLVAVVGAPSQEVAVGESPATADFIIPNQAPVIDDLQANPGLVVDAGTLVAFQAVAHDPDGYLLDQDPADAPYTVTVDRLPARLDWIADSALYGLYIYGWRGNAEVGLNRYYGLPADMGTLTWAAAFPADSYSIKAEGRMGEDGNDWRTVLNQSAVPASLHIPVAGFNLADLSYHLDDKRFTWQLQGEADAVDYVEVVVYAYEWSWTAAMAPAASGVWSVPDLPQEIADWVDFTVPPHDAGIEAGDFDAVSGYDHLVATYTFRGITRN</sequence>
<evidence type="ECO:0000313" key="1">
    <source>
        <dbReference type="EMBL" id="HET97525.1"/>
    </source>
</evidence>
<comment type="caution">
    <text evidence="1">The sequence shown here is derived from an EMBL/GenBank/DDBJ whole genome shotgun (WGS) entry which is preliminary data.</text>
</comment>
<dbReference type="AlphaFoldDB" id="A0A7C2TIY7"/>
<name>A0A7C2TIY7_9BACT</name>
<reference evidence="1" key="1">
    <citation type="journal article" date="2020" name="mSystems">
        <title>Genome- and Community-Level Interaction Insights into Carbon Utilization and Element Cycling Functions of Hydrothermarchaeota in Hydrothermal Sediment.</title>
        <authorList>
            <person name="Zhou Z."/>
            <person name="Liu Y."/>
            <person name="Xu W."/>
            <person name="Pan J."/>
            <person name="Luo Z.H."/>
            <person name="Li M."/>
        </authorList>
    </citation>
    <scope>NUCLEOTIDE SEQUENCE [LARGE SCALE GENOMIC DNA]</scope>
    <source>
        <strain evidence="1">SpSt-1224</strain>
    </source>
</reference>
<dbReference type="SUPFAM" id="SSF49464">
    <property type="entry name" value="Carboxypeptidase regulatory domain-like"/>
    <property type="match status" value="1"/>
</dbReference>
<accession>A0A7C2TIY7</accession>
<dbReference type="InterPro" id="IPR008969">
    <property type="entry name" value="CarboxyPept-like_regulatory"/>
</dbReference>
<proteinExistence type="predicted"/>